<evidence type="ECO:0000256" key="1">
    <source>
        <dbReference type="SAM" id="MobiDB-lite"/>
    </source>
</evidence>
<dbReference type="EMBL" id="MF919542">
    <property type="protein sequence ID" value="ATS93156.1"/>
    <property type="molecule type" value="Genomic_DNA"/>
</dbReference>
<protein>
    <submittedName>
        <fullName evidence="2">Uncharacterized protein</fullName>
    </submittedName>
</protein>
<evidence type="ECO:0000313" key="2">
    <source>
        <dbReference type="EMBL" id="ATS93156.1"/>
    </source>
</evidence>
<gene>
    <name evidence="2" type="ORF">SEA_PATIO_75</name>
</gene>
<sequence length="53" mass="6029">MTKYLVEQTETKTATYEVEAETPEEALERFADSGTPIHSELQRSKPWIAGTQE</sequence>
<organism evidence="2 3">
    <name type="scientific">Gordonia phage Patio</name>
    <dbReference type="NCBI Taxonomy" id="2041515"/>
    <lineage>
        <taxon>Viruses</taxon>
        <taxon>Duplodnaviria</taxon>
        <taxon>Heunggongvirae</taxon>
        <taxon>Uroviricota</taxon>
        <taxon>Caudoviricetes</taxon>
        <taxon>Zierdtviridae</taxon>
        <taxon>Emilbogenvirinae</taxon>
        <taxon>Skysandvirus</taxon>
        <taxon>Skysandvirus patio</taxon>
    </lineage>
</organism>
<dbReference type="Proteomes" id="UP000240586">
    <property type="component" value="Segment"/>
</dbReference>
<reference evidence="2 3" key="1">
    <citation type="submission" date="2017-09" db="EMBL/GenBank/DDBJ databases">
        <authorList>
            <person name="Choi Z."/>
            <person name="Grubb S."/>
            <person name="Kuchan S."/>
            <person name="Pennathur K."/>
            <person name="Roskowski K."/>
            <person name="Garlena R.A."/>
            <person name="Russell D.A."/>
            <person name="Pope W.H."/>
            <person name="Jacobs-Sera D."/>
            <person name="Hatfull G.F."/>
        </authorList>
    </citation>
    <scope>NUCLEOTIDE SEQUENCE [LARGE SCALE GENOMIC DNA]</scope>
</reference>
<keyword evidence="3" id="KW-1185">Reference proteome</keyword>
<name>A0A2D2W4P0_9CAUD</name>
<evidence type="ECO:0000313" key="3">
    <source>
        <dbReference type="Proteomes" id="UP000240586"/>
    </source>
</evidence>
<feature type="region of interest" description="Disordered" evidence="1">
    <location>
        <begin position="34"/>
        <end position="53"/>
    </location>
</feature>
<proteinExistence type="predicted"/>
<accession>A0A2D2W4P0</accession>